<dbReference type="PANTHER" id="PTHR43108">
    <property type="entry name" value="N-ACETYLGLUCOSAMINE-6-SULFATASE FAMILY MEMBER"/>
    <property type="match status" value="1"/>
</dbReference>
<dbReference type="SUPFAM" id="SSF53649">
    <property type="entry name" value="Alkaline phosphatase-like"/>
    <property type="match status" value="1"/>
</dbReference>
<proteinExistence type="predicted"/>
<evidence type="ECO:0000259" key="2">
    <source>
        <dbReference type="Pfam" id="PF00884"/>
    </source>
</evidence>
<keyword evidence="4" id="KW-1185">Reference proteome</keyword>
<accession>A0A5C6EPF8</accession>
<feature type="signal peptide" evidence="1">
    <location>
        <begin position="1"/>
        <end position="25"/>
    </location>
</feature>
<evidence type="ECO:0000313" key="4">
    <source>
        <dbReference type="Proteomes" id="UP000318288"/>
    </source>
</evidence>
<feature type="chain" id="PRO_5022691675" evidence="1">
    <location>
        <begin position="26"/>
        <end position="465"/>
    </location>
</feature>
<evidence type="ECO:0000313" key="3">
    <source>
        <dbReference type="EMBL" id="TWU50982.1"/>
    </source>
</evidence>
<comment type="caution">
    <text evidence="3">The sequence shown here is derived from an EMBL/GenBank/DDBJ whole genome shotgun (WGS) entry which is preliminary data.</text>
</comment>
<keyword evidence="3" id="KW-0378">Hydrolase</keyword>
<dbReference type="Proteomes" id="UP000318288">
    <property type="component" value="Unassembled WGS sequence"/>
</dbReference>
<dbReference type="PANTHER" id="PTHR43108:SF6">
    <property type="entry name" value="N-SULPHOGLUCOSAMINE SULPHOHYDROLASE"/>
    <property type="match status" value="1"/>
</dbReference>
<reference evidence="3 4" key="1">
    <citation type="submission" date="2019-02" db="EMBL/GenBank/DDBJ databases">
        <title>Deep-cultivation of Planctomycetes and their phenomic and genomic characterization uncovers novel biology.</title>
        <authorList>
            <person name="Wiegand S."/>
            <person name="Jogler M."/>
            <person name="Boedeker C."/>
            <person name="Pinto D."/>
            <person name="Vollmers J."/>
            <person name="Rivas-Marin E."/>
            <person name="Kohn T."/>
            <person name="Peeters S.H."/>
            <person name="Heuer A."/>
            <person name="Rast P."/>
            <person name="Oberbeckmann S."/>
            <person name="Bunk B."/>
            <person name="Jeske O."/>
            <person name="Meyerdierks A."/>
            <person name="Storesund J.E."/>
            <person name="Kallscheuer N."/>
            <person name="Luecker S."/>
            <person name="Lage O.M."/>
            <person name="Pohl T."/>
            <person name="Merkel B.J."/>
            <person name="Hornburger P."/>
            <person name="Mueller R.-W."/>
            <person name="Bruemmer F."/>
            <person name="Labrenz M."/>
            <person name="Spormann A.M."/>
            <person name="Op Den Camp H."/>
            <person name="Overmann J."/>
            <person name="Amann R."/>
            <person name="Jetten M.S.M."/>
            <person name="Mascher T."/>
            <person name="Medema M.H."/>
            <person name="Devos D.P."/>
            <person name="Kaster A.-K."/>
            <person name="Ovreas L."/>
            <person name="Rohde M."/>
            <person name="Galperin M.Y."/>
            <person name="Jogler C."/>
        </authorList>
    </citation>
    <scope>NUCLEOTIDE SEQUENCE [LARGE SCALE GENOMIC DNA]</scope>
    <source>
        <strain evidence="3 4">Poly51</strain>
    </source>
</reference>
<keyword evidence="1" id="KW-0732">Signal</keyword>
<dbReference type="GO" id="GO:0047753">
    <property type="term" value="F:choline-sulfatase activity"/>
    <property type="evidence" value="ECO:0007669"/>
    <property type="project" value="UniProtKB-EC"/>
</dbReference>
<dbReference type="EMBL" id="SJPW01000005">
    <property type="protein sequence ID" value="TWU50982.1"/>
    <property type="molecule type" value="Genomic_DNA"/>
</dbReference>
<gene>
    <name evidence="3" type="primary">betC_19</name>
    <name evidence="3" type="ORF">Poly51_42750</name>
</gene>
<protein>
    <submittedName>
        <fullName evidence="3">Choline-sulfatase</fullName>
        <ecNumber evidence="3">3.1.6.6</ecNumber>
    </submittedName>
</protein>
<dbReference type="EC" id="3.1.6.6" evidence="3"/>
<dbReference type="Pfam" id="PF00884">
    <property type="entry name" value="Sulfatase"/>
    <property type="match status" value="1"/>
</dbReference>
<sequence precursor="true">MKSSALHSLSHVVVLALTSLVLAKAAPLGASEGKPNFIFVIADDQRWDAMGVVQREHGENGRYPWFETPSMDRLAAEGVRFRNAFITHSICSPGRAGFLTGQYTHVNGVMDNVTHLPVNSITHATLLRDAGYQTAYFGKWHMFDQTGPRPGFQHSASFINQGIYQDCPFEINGVMTSTNGWVDDVSTDLAIDWLTANHDRPFSMVLGFKSPHNRRGDTNLPERLRHLYEGKTTRPTPNVALAAIYHKALTAEDVGKERGLSANSVHLDYLRHIKGIDENLGRLLDGLDELKLAEDTVVVYSSDNGYFLGERGLGDKRALYEEGLRLPFLVRYPRLFPKGKLVDEMVLNVDLAPTFLDLAGIPAHPGMHGTSFKELAEGKKVDSWRNSFLAYYRKELGDTPTCHGIRTDAAKMIVYPGRPDWTEVFDLKNDPYELQNLPADGPLAIQLKSELDKQMTALQFKPLKP</sequence>
<dbReference type="Gene3D" id="3.40.720.10">
    <property type="entry name" value="Alkaline Phosphatase, subunit A"/>
    <property type="match status" value="1"/>
</dbReference>
<evidence type="ECO:0000256" key="1">
    <source>
        <dbReference type="SAM" id="SignalP"/>
    </source>
</evidence>
<dbReference type="InterPro" id="IPR017850">
    <property type="entry name" value="Alkaline_phosphatase_core_sf"/>
</dbReference>
<dbReference type="AlphaFoldDB" id="A0A5C6EPF8"/>
<name>A0A5C6EPF8_9BACT</name>
<feature type="domain" description="Sulfatase N-terminal" evidence="2">
    <location>
        <begin position="35"/>
        <end position="361"/>
    </location>
</feature>
<organism evidence="3 4">
    <name type="scientific">Rubripirellula tenax</name>
    <dbReference type="NCBI Taxonomy" id="2528015"/>
    <lineage>
        <taxon>Bacteria</taxon>
        <taxon>Pseudomonadati</taxon>
        <taxon>Planctomycetota</taxon>
        <taxon>Planctomycetia</taxon>
        <taxon>Pirellulales</taxon>
        <taxon>Pirellulaceae</taxon>
        <taxon>Rubripirellula</taxon>
    </lineage>
</organism>
<dbReference type="InterPro" id="IPR000917">
    <property type="entry name" value="Sulfatase_N"/>
</dbReference>